<evidence type="ECO:0000259" key="5">
    <source>
        <dbReference type="Pfam" id="PF00005"/>
    </source>
</evidence>
<dbReference type="RefSeq" id="WP_377287581.1">
    <property type="nucleotide sequence ID" value="NZ_JBHSBM010000016.1"/>
</dbReference>
<dbReference type="InterPro" id="IPR027417">
    <property type="entry name" value="P-loop_NTPase"/>
</dbReference>
<protein>
    <submittedName>
        <fullName evidence="6">ATP-binding cassette domain-containing protein</fullName>
    </submittedName>
</protein>
<dbReference type="PANTHER" id="PTHR43776">
    <property type="entry name" value="TRANSPORT ATP-BINDING PROTEIN"/>
    <property type="match status" value="1"/>
</dbReference>
<keyword evidence="2" id="KW-0547">Nucleotide-binding</keyword>
<evidence type="ECO:0000256" key="4">
    <source>
        <dbReference type="SAM" id="MobiDB-lite"/>
    </source>
</evidence>
<reference evidence="7" key="1">
    <citation type="journal article" date="2019" name="Int. J. Syst. Evol. Microbiol.">
        <title>The Global Catalogue of Microorganisms (GCM) 10K type strain sequencing project: providing services to taxonomists for standard genome sequencing and annotation.</title>
        <authorList>
            <consortium name="The Broad Institute Genomics Platform"/>
            <consortium name="The Broad Institute Genome Sequencing Center for Infectious Disease"/>
            <person name="Wu L."/>
            <person name="Ma J."/>
        </authorList>
    </citation>
    <scope>NUCLEOTIDE SEQUENCE [LARGE SCALE GENOMIC DNA]</scope>
    <source>
        <strain evidence="7">TBRC 4489</strain>
    </source>
</reference>
<evidence type="ECO:0000313" key="7">
    <source>
        <dbReference type="Proteomes" id="UP001595850"/>
    </source>
</evidence>
<feature type="domain" description="ABC transporter" evidence="5">
    <location>
        <begin position="8"/>
        <end position="41"/>
    </location>
</feature>
<evidence type="ECO:0000313" key="6">
    <source>
        <dbReference type="EMBL" id="MFC4059230.1"/>
    </source>
</evidence>
<gene>
    <name evidence="6" type="ORF">ACFOWE_13060</name>
</gene>
<evidence type="ECO:0000256" key="1">
    <source>
        <dbReference type="ARBA" id="ARBA00022448"/>
    </source>
</evidence>
<dbReference type="EMBL" id="JBHSBM010000016">
    <property type="protein sequence ID" value="MFC4059230.1"/>
    <property type="molecule type" value="Genomic_DNA"/>
</dbReference>
<accession>A0ABV8I890</accession>
<evidence type="ECO:0000256" key="2">
    <source>
        <dbReference type="ARBA" id="ARBA00022741"/>
    </source>
</evidence>
<keyword evidence="1" id="KW-0813">Transport</keyword>
<keyword evidence="7" id="KW-1185">Reference proteome</keyword>
<dbReference type="Proteomes" id="UP001595850">
    <property type="component" value="Unassembled WGS sequence"/>
</dbReference>
<dbReference type="InterPro" id="IPR050319">
    <property type="entry name" value="ABC_transp_ATP-bind"/>
</dbReference>
<dbReference type="GO" id="GO:0005524">
    <property type="term" value="F:ATP binding"/>
    <property type="evidence" value="ECO:0007669"/>
    <property type="project" value="UniProtKB-KW"/>
</dbReference>
<dbReference type="Gene3D" id="3.40.50.300">
    <property type="entry name" value="P-loop containing nucleotide triphosphate hydrolases"/>
    <property type="match status" value="1"/>
</dbReference>
<dbReference type="InterPro" id="IPR003439">
    <property type="entry name" value="ABC_transporter-like_ATP-bd"/>
</dbReference>
<name>A0ABV8I890_9ACTN</name>
<proteinExistence type="predicted"/>
<evidence type="ECO:0000256" key="3">
    <source>
        <dbReference type="ARBA" id="ARBA00022840"/>
    </source>
</evidence>
<sequence length="68" mass="7115">MGLSPALAGRRPHELSGGQRQRVAIARALGLRPDVLVCDRPGRAIGAGSRSGLDGRPSGPYKHTKSTK</sequence>
<keyword evidence="3 6" id="KW-0067">ATP-binding</keyword>
<dbReference type="Pfam" id="PF00005">
    <property type="entry name" value="ABC_tran"/>
    <property type="match status" value="1"/>
</dbReference>
<feature type="region of interest" description="Disordered" evidence="4">
    <location>
        <begin position="42"/>
        <end position="68"/>
    </location>
</feature>
<comment type="caution">
    <text evidence="6">The sequence shown here is derived from an EMBL/GenBank/DDBJ whole genome shotgun (WGS) entry which is preliminary data.</text>
</comment>
<organism evidence="6 7">
    <name type="scientific">Planomonospora corallina</name>
    <dbReference type="NCBI Taxonomy" id="1806052"/>
    <lineage>
        <taxon>Bacteria</taxon>
        <taxon>Bacillati</taxon>
        <taxon>Actinomycetota</taxon>
        <taxon>Actinomycetes</taxon>
        <taxon>Streptosporangiales</taxon>
        <taxon>Streptosporangiaceae</taxon>
        <taxon>Planomonospora</taxon>
    </lineage>
</organism>
<dbReference type="SUPFAM" id="SSF52540">
    <property type="entry name" value="P-loop containing nucleoside triphosphate hydrolases"/>
    <property type="match status" value="1"/>
</dbReference>
<dbReference type="PANTHER" id="PTHR43776:SF8">
    <property type="entry name" value="ABC TRANSPORTER, ATP-BINDING PROTEIN"/>
    <property type="match status" value="1"/>
</dbReference>